<sequence length="912" mass="102177">MKKTKKLAVGILAHVDAGKTTLAEGILYKTGQIRKVGRVDHKDAFLDTEELEKARGITIFSKQAVLKLNETEVTLLDTPGHVDFSAEMERTLQVMDYAVLLISGADGVQGHVETLWRLLARYEIPVFLFINKMDQPGTDAEKLLEELQSRLSEHCLNFSQDLQNAELLEELAMCDENVLEQYLETGSVEEDQIRTMIAERKVFPCCFGSALKMEGVTEFLKILDRFTKTPEYGGDFGARVFKISRDTAGNRLTHLKITGGVLKVKQMLGEEKADQIRIYSGAGYTMVQEAPAGTICAVTGLNSTFSGQGIGNETEAEKPVLEPVLTYRIELPPDCDVHQMLGKLRQLEEEIPELHIVWNERLAEIHAQVMGEVQIEILKSLIHERFGEWVEFGAGNIVYKETIRSTVEGVGHFEPLRHYAEVHLLLEPAEPGSGLQIGTVCSEDTLDRNWQRLILTHLLERKHPGVLTGSEITDMKITLVKGRAHIKHTEGGDFRQATYRAVRQGLKKAESVLLEPVYAFRLEIPSESTGRALNDIQRMYGSFKPPEMEGDMTVITGTAPVVTMRDYQKEVTAYSRGRGRVFCTLKGYEPCHNAEEVIASIGYDSEADVENPTGSVFCAHGAGFVVPWNEVEDHMHLEYTLENPEEESDSAESAADRSGGASSVQKAKKASDRVPMAASLQEAKELEEIFTRTYGKVERKRAGFERRTRPVTSSSGIGDPKYAKSNRPKEPQEEYLLVDGYNIIFAWDDLNELAKYNIESARGKLMDILSNYQGYKKMTLILVFDAYKVKGNQGEVGMYHNIHVVYTKEAETADQYIEKTVHRIGHNGNVTVASSDGLEQIIIMGAGAHRLSARDLRTEIEHTNGQIRENYLEKEQKTKSYLLENASGELGDFLKELEEERKKESKKSKGKA</sequence>
<dbReference type="InterPro" id="IPR014721">
    <property type="entry name" value="Ribsml_uS5_D2-typ_fold_subgr"/>
</dbReference>
<dbReference type="InterPro" id="IPR020568">
    <property type="entry name" value="Ribosomal_Su5_D2-typ_SF"/>
</dbReference>
<dbReference type="SMART" id="SM00838">
    <property type="entry name" value="EFG_C"/>
    <property type="match status" value="1"/>
</dbReference>
<feature type="region of interest" description="Disordered" evidence="5">
    <location>
        <begin position="642"/>
        <end position="675"/>
    </location>
</feature>
<dbReference type="InterPro" id="IPR027417">
    <property type="entry name" value="P-loop_NTPase"/>
</dbReference>
<keyword evidence="3" id="KW-0342">GTP-binding</keyword>
<dbReference type="PRINTS" id="PR00315">
    <property type="entry name" value="ELONGATNFCT"/>
</dbReference>
<evidence type="ECO:0000313" key="7">
    <source>
        <dbReference type="EMBL" id="CUO28018.1"/>
    </source>
</evidence>
<feature type="domain" description="Tr-type G" evidence="6">
    <location>
        <begin position="4"/>
        <end position="231"/>
    </location>
</feature>
<dbReference type="InterPro" id="IPR000795">
    <property type="entry name" value="T_Tr_GTP-bd_dom"/>
</dbReference>
<keyword evidence="2" id="KW-0648">Protein biosynthesis</keyword>
<dbReference type="InterPro" id="IPR005225">
    <property type="entry name" value="Small_GTP-bd"/>
</dbReference>
<dbReference type="RefSeq" id="WP_055227581.1">
    <property type="nucleotide sequence ID" value="NZ_CYYV01000007.1"/>
</dbReference>
<dbReference type="Gene3D" id="2.40.30.10">
    <property type="entry name" value="Translation factors"/>
    <property type="match status" value="1"/>
</dbReference>
<dbReference type="Gene3D" id="3.30.230.10">
    <property type="match status" value="1"/>
</dbReference>
<evidence type="ECO:0000259" key="6">
    <source>
        <dbReference type="PROSITE" id="PS51722"/>
    </source>
</evidence>
<dbReference type="Gene3D" id="3.30.70.240">
    <property type="match status" value="1"/>
</dbReference>
<keyword evidence="1" id="KW-0547">Nucleotide-binding</keyword>
<dbReference type="PROSITE" id="PS51722">
    <property type="entry name" value="G_TR_2"/>
    <property type="match status" value="1"/>
</dbReference>
<dbReference type="CDD" id="cd03711">
    <property type="entry name" value="Tet_C"/>
    <property type="match status" value="1"/>
</dbReference>
<dbReference type="InterPro" id="IPR031157">
    <property type="entry name" value="G_TR_CS"/>
</dbReference>
<evidence type="ECO:0000313" key="8">
    <source>
        <dbReference type="Proteomes" id="UP000095706"/>
    </source>
</evidence>
<dbReference type="GO" id="GO:0003924">
    <property type="term" value="F:GTPase activity"/>
    <property type="evidence" value="ECO:0007669"/>
    <property type="project" value="InterPro"/>
</dbReference>
<dbReference type="InterPro" id="IPR000640">
    <property type="entry name" value="EFG_V-like"/>
</dbReference>
<keyword evidence="4" id="KW-0046">Antibiotic resistance</keyword>
<dbReference type="SUPFAM" id="SSF50447">
    <property type="entry name" value="Translation proteins"/>
    <property type="match status" value="1"/>
</dbReference>
<evidence type="ECO:0000256" key="4">
    <source>
        <dbReference type="ARBA" id="ARBA00023251"/>
    </source>
</evidence>
<dbReference type="CDD" id="cd10912">
    <property type="entry name" value="PIN_YacP-like"/>
    <property type="match status" value="1"/>
</dbReference>
<dbReference type="SMART" id="SM00889">
    <property type="entry name" value="EFG_IV"/>
    <property type="match status" value="1"/>
</dbReference>
<proteinExistence type="predicted"/>
<dbReference type="PROSITE" id="PS00301">
    <property type="entry name" value="G_TR_1"/>
    <property type="match status" value="1"/>
</dbReference>
<evidence type="ECO:0000256" key="3">
    <source>
        <dbReference type="ARBA" id="ARBA00023134"/>
    </source>
</evidence>
<dbReference type="PANTHER" id="PTHR43261:SF1">
    <property type="entry name" value="RIBOSOME-RELEASING FACTOR 2, MITOCHONDRIAL"/>
    <property type="match status" value="1"/>
</dbReference>
<dbReference type="InterPro" id="IPR035647">
    <property type="entry name" value="EFG_III/V"/>
</dbReference>
<dbReference type="Pfam" id="PF00009">
    <property type="entry name" value="GTP_EFTU"/>
    <property type="match status" value="1"/>
</dbReference>
<evidence type="ECO:0000256" key="5">
    <source>
        <dbReference type="SAM" id="MobiDB-lite"/>
    </source>
</evidence>
<dbReference type="SUPFAM" id="SSF54980">
    <property type="entry name" value="EF-G C-terminal domain-like"/>
    <property type="match status" value="2"/>
</dbReference>
<dbReference type="GO" id="GO:0046677">
    <property type="term" value="P:response to antibiotic"/>
    <property type="evidence" value="ECO:0007669"/>
    <property type="project" value="UniProtKB-KW"/>
</dbReference>
<evidence type="ECO:0000256" key="1">
    <source>
        <dbReference type="ARBA" id="ARBA00022741"/>
    </source>
</evidence>
<dbReference type="Pfam" id="PF00679">
    <property type="entry name" value="EFG_C"/>
    <property type="match status" value="1"/>
</dbReference>
<dbReference type="NCBIfam" id="TIGR00231">
    <property type="entry name" value="small_GTP"/>
    <property type="match status" value="1"/>
</dbReference>
<dbReference type="GO" id="GO:0032790">
    <property type="term" value="P:ribosome disassembly"/>
    <property type="evidence" value="ECO:0007669"/>
    <property type="project" value="TreeGrafter"/>
</dbReference>
<dbReference type="GO" id="GO:0006412">
    <property type="term" value="P:translation"/>
    <property type="evidence" value="ECO:0007669"/>
    <property type="project" value="UniProtKB-KW"/>
</dbReference>
<dbReference type="SUPFAM" id="SSF54211">
    <property type="entry name" value="Ribosomal protein S5 domain 2-like"/>
    <property type="match status" value="1"/>
</dbReference>
<organism evidence="7 8">
    <name type="scientific">Fusicatenibacter saccharivorans</name>
    <dbReference type="NCBI Taxonomy" id="1150298"/>
    <lineage>
        <taxon>Bacteria</taxon>
        <taxon>Bacillati</taxon>
        <taxon>Bacillota</taxon>
        <taxon>Clostridia</taxon>
        <taxon>Lachnospirales</taxon>
        <taxon>Lachnospiraceae</taxon>
        <taxon>Fusicatenibacter</taxon>
    </lineage>
</organism>
<dbReference type="Pfam" id="PF05991">
    <property type="entry name" value="NYN_YacP"/>
    <property type="match status" value="1"/>
</dbReference>
<dbReference type="EMBL" id="CYYV01000007">
    <property type="protein sequence ID" value="CUO28018.1"/>
    <property type="molecule type" value="Genomic_DNA"/>
</dbReference>
<dbReference type="GO" id="GO:0005525">
    <property type="term" value="F:GTP binding"/>
    <property type="evidence" value="ECO:0007669"/>
    <property type="project" value="UniProtKB-KW"/>
</dbReference>
<name>A0A174DUV4_9FIRM</name>
<evidence type="ECO:0000256" key="2">
    <source>
        <dbReference type="ARBA" id="ARBA00022917"/>
    </source>
</evidence>
<dbReference type="AlphaFoldDB" id="A0A174DUV4"/>
<dbReference type="InterPro" id="IPR035650">
    <property type="entry name" value="Tet_C"/>
</dbReference>
<gene>
    <name evidence="7" type="primary">tetM_1</name>
    <name evidence="7" type="ORF">ERS852406_01633</name>
</gene>
<accession>A0A174DUV4</accession>
<dbReference type="InterPro" id="IPR010298">
    <property type="entry name" value="YacP-like"/>
</dbReference>
<dbReference type="Proteomes" id="UP000095706">
    <property type="component" value="Unassembled WGS sequence"/>
</dbReference>
<feature type="region of interest" description="Disordered" evidence="5">
    <location>
        <begin position="701"/>
        <end position="729"/>
    </location>
</feature>
<dbReference type="InterPro" id="IPR009000">
    <property type="entry name" value="Transl_B-barrel_sf"/>
</dbReference>
<protein>
    <submittedName>
        <fullName evidence="7">Tetracycline resistance protein tetM</fullName>
    </submittedName>
</protein>
<dbReference type="Gene3D" id="3.30.70.870">
    <property type="entry name" value="Elongation Factor G (Translational Gtpase), domain 3"/>
    <property type="match status" value="1"/>
</dbReference>
<dbReference type="Pfam" id="PF03764">
    <property type="entry name" value="EFG_IV"/>
    <property type="match status" value="1"/>
</dbReference>
<dbReference type="Gene3D" id="3.40.50.300">
    <property type="entry name" value="P-loop containing nucleotide triphosphate hydrolases"/>
    <property type="match status" value="1"/>
</dbReference>
<dbReference type="PANTHER" id="PTHR43261">
    <property type="entry name" value="TRANSLATION ELONGATION FACTOR G-RELATED"/>
    <property type="match status" value="1"/>
</dbReference>
<dbReference type="InterPro" id="IPR005517">
    <property type="entry name" value="Transl_elong_EFG/EF2_IV"/>
</dbReference>
<feature type="compositionally biased region" description="Low complexity" evidence="5">
    <location>
        <begin position="651"/>
        <end position="663"/>
    </location>
</feature>
<reference evidence="7 8" key="1">
    <citation type="submission" date="2015-09" db="EMBL/GenBank/DDBJ databases">
        <authorList>
            <consortium name="Pathogen Informatics"/>
        </authorList>
    </citation>
    <scope>NUCLEOTIDE SEQUENCE [LARGE SCALE GENOMIC DNA]</scope>
    <source>
        <strain evidence="7 8">2789STDY5608849</strain>
    </source>
</reference>
<dbReference type="SUPFAM" id="SSF52540">
    <property type="entry name" value="P-loop containing nucleoside triphosphate hydrolases"/>
    <property type="match status" value="1"/>
</dbReference>